<comment type="similarity">
    <text evidence="2">Belongs to the auxin efflux carrier (TC 2.A.69) family.</text>
</comment>
<feature type="transmembrane region" description="Helical" evidence="8">
    <location>
        <begin position="28"/>
        <end position="45"/>
    </location>
</feature>
<proteinExistence type="inferred from homology"/>
<evidence type="ECO:0000256" key="6">
    <source>
        <dbReference type="ARBA" id="ARBA00022989"/>
    </source>
</evidence>
<keyword evidence="7 8" id="KW-0472">Membrane</keyword>
<feature type="transmembrane region" description="Helical" evidence="8">
    <location>
        <begin position="57"/>
        <end position="82"/>
    </location>
</feature>
<dbReference type="RefSeq" id="WP_377241009.1">
    <property type="nucleotide sequence ID" value="NZ_JBHLXP010000001.1"/>
</dbReference>
<comment type="subcellular location">
    <subcellularLocation>
        <location evidence="1">Cell membrane</location>
        <topology evidence="1">Multi-pass membrane protein</topology>
    </subcellularLocation>
</comment>
<evidence type="ECO:0000256" key="2">
    <source>
        <dbReference type="ARBA" id="ARBA00010145"/>
    </source>
</evidence>
<sequence length="312" mass="33686">MDNFILILIYLSLGFAMRRVPKFPTETPVVLNTFVMYVALPALVLQKIPSLHFSWDLLIPALVPWILLLLVSALILVLGRLLHWSRDIIVALLIVLPLGNTSFLGFPMIEALFGGDWLPYAMIYDQIGSFVALATWSTILAALYGTAQIGPDGSSQPAQKVTPAAMAMRILTFPPFLALLTGLLMKSWTYPPLLQTTLDNLAGTLVPLIMFAVGFQLKFSVAGERLSPLLSGLGIKLLLMPLLVLAGAMLLGLSGKAVQVSVFEAAMPPMISAGAIAMMAGLAPRLVAALVGFGLLLSFITLPLWAWLLHQL</sequence>
<dbReference type="EMBL" id="JBHLXP010000001">
    <property type="protein sequence ID" value="MFC0047592.1"/>
    <property type="molecule type" value="Genomic_DNA"/>
</dbReference>
<evidence type="ECO:0000313" key="10">
    <source>
        <dbReference type="Proteomes" id="UP001589813"/>
    </source>
</evidence>
<feature type="transmembrane region" description="Helical" evidence="8">
    <location>
        <begin position="197"/>
        <end position="217"/>
    </location>
</feature>
<reference evidence="9 10" key="1">
    <citation type="submission" date="2024-09" db="EMBL/GenBank/DDBJ databases">
        <authorList>
            <person name="Sun Q."/>
            <person name="Mori K."/>
        </authorList>
    </citation>
    <scope>NUCLEOTIDE SEQUENCE [LARGE SCALE GENOMIC DNA]</scope>
    <source>
        <strain evidence="9 10">KCTC 23315</strain>
    </source>
</reference>
<feature type="transmembrane region" description="Helical" evidence="8">
    <location>
        <begin position="88"/>
        <end position="106"/>
    </location>
</feature>
<keyword evidence="10" id="KW-1185">Reference proteome</keyword>
<feature type="transmembrane region" description="Helical" evidence="8">
    <location>
        <begin position="229"/>
        <end position="253"/>
    </location>
</feature>
<dbReference type="Proteomes" id="UP001589813">
    <property type="component" value="Unassembled WGS sequence"/>
</dbReference>
<accession>A0ABV6B9U9</accession>
<dbReference type="PANTHER" id="PTHR36838:SF1">
    <property type="entry name" value="SLR1864 PROTEIN"/>
    <property type="match status" value="1"/>
</dbReference>
<evidence type="ECO:0000313" key="9">
    <source>
        <dbReference type="EMBL" id="MFC0047592.1"/>
    </source>
</evidence>
<dbReference type="Gene3D" id="1.20.1530.20">
    <property type="match status" value="1"/>
</dbReference>
<evidence type="ECO:0000256" key="8">
    <source>
        <dbReference type="SAM" id="Phobius"/>
    </source>
</evidence>
<dbReference type="PANTHER" id="PTHR36838">
    <property type="entry name" value="AUXIN EFFLUX CARRIER FAMILY PROTEIN"/>
    <property type="match status" value="1"/>
</dbReference>
<keyword evidence="3" id="KW-0813">Transport</keyword>
<dbReference type="InterPro" id="IPR038770">
    <property type="entry name" value="Na+/solute_symporter_sf"/>
</dbReference>
<feature type="transmembrane region" description="Helical" evidence="8">
    <location>
        <begin position="286"/>
        <end position="309"/>
    </location>
</feature>
<evidence type="ECO:0000256" key="1">
    <source>
        <dbReference type="ARBA" id="ARBA00004651"/>
    </source>
</evidence>
<feature type="transmembrane region" description="Helical" evidence="8">
    <location>
        <begin position="127"/>
        <end position="146"/>
    </location>
</feature>
<evidence type="ECO:0000256" key="5">
    <source>
        <dbReference type="ARBA" id="ARBA00022692"/>
    </source>
</evidence>
<name>A0ABV6B9U9_9GAMM</name>
<evidence type="ECO:0000256" key="3">
    <source>
        <dbReference type="ARBA" id="ARBA00022448"/>
    </source>
</evidence>
<dbReference type="InterPro" id="IPR004776">
    <property type="entry name" value="Mem_transp_PIN-like"/>
</dbReference>
<gene>
    <name evidence="9" type="ORF">ACFFJP_04705</name>
</gene>
<organism evidence="9 10">
    <name type="scientific">Rheinheimera tilapiae</name>
    <dbReference type="NCBI Taxonomy" id="875043"/>
    <lineage>
        <taxon>Bacteria</taxon>
        <taxon>Pseudomonadati</taxon>
        <taxon>Pseudomonadota</taxon>
        <taxon>Gammaproteobacteria</taxon>
        <taxon>Chromatiales</taxon>
        <taxon>Chromatiaceae</taxon>
        <taxon>Rheinheimera</taxon>
    </lineage>
</organism>
<keyword evidence="5 8" id="KW-0812">Transmembrane</keyword>
<evidence type="ECO:0000256" key="4">
    <source>
        <dbReference type="ARBA" id="ARBA00022475"/>
    </source>
</evidence>
<keyword evidence="6 8" id="KW-1133">Transmembrane helix</keyword>
<evidence type="ECO:0000256" key="7">
    <source>
        <dbReference type="ARBA" id="ARBA00023136"/>
    </source>
</evidence>
<feature type="transmembrane region" description="Helical" evidence="8">
    <location>
        <begin position="166"/>
        <end position="185"/>
    </location>
</feature>
<dbReference type="Pfam" id="PF03547">
    <property type="entry name" value="Mem_trans"/>
    <property type="match status" value="1"/>
</dbReference>
<protein>
    <submittedName>
        <fullName evidence="9">AEC family transporter</fullName>
    </submittedName>
</protein>
<comment type="caution">
    <text evidence="9">The sequence shown here is derived from an EMBL/GenBank/DDBJ whole genome shotgun (WGS) entry which is preliminary data.</text>
</comment>
<keyword evidence="4" id="KW-1003">Cell membrane</keyword>